<keyword evidence="3" id="KW-1185">Reference proteome</keyword>
<feature type="compositionally biased region" description="Low complexity" evidence="1">
    <location>
        <begin position="134"/>
        <end position="146"/>
    </location>
</feature>
<feature type="region of interest" description="Disordered" evidence="1">
    <location>
        <begin position="128"/>
        <end position="168"/>
    </location>
</feature>
<sequence length="168" mass="18938">MGQFLGPARQNFQLGRPLTDQSISHNTVTFPFIALRGFDDLGRATSVQNKHMVGVRHRAASIECRSEAAPTVHPTERRPLLSERRSQDNEGDNNMHNKNLDGRQITRATPFHFKADTSPEQRIALLFPFRDGTSSAPSSPARSYRSCTAEDDETMNFSHSSRIEEELR</sequence>
<feature type="region of interest" description="Disordered" evidence="1">
    <location>
        <begin position="64"/>
        <end position="105"/>
    </location>
</feature>
<comment type="caution">
    <text evidence="2">The sequence shown here is derived from an EMBL/GenBank/DDBJ whole genome shotgun (WGS) entry which is preliminary data.</text>
</comment>
<feature type="compositionally biased region" description="Basic and acidic residues" evidence="1">
    <location>
        <begin position="74"/>
        <end position="101"/>
    </location>
</feature>
<proteinExistence type="predicted"/>
<evidence type="ECO:0000313" key="2">
    <source>
        <dbReference type="EMBL" id="PRP81096.1"/>
    </source>
</evidence>
<organism evidence="2 3">
    <name type="scientific">Planoprotostelium fungivorum</name>
    <dbReference type="NCBI Taxonomy" id="1890364"/>
    <lineage>
        <taxon>Eukaryota</taxon>
        <taxon>Amoebozoa</taxon>
        <taxon>Evosea</taxon>
        <taxon>Variosea</taxon>
        <taxon>Cavosteliida</taxon>
        <taxon>Cavosteliaceae</taxon>
        <taxon>Planoprotostelium</taxon>
    </lineage>
</organism>
<protein>
    <submittedName>
        <fullName evidence="2">Uncharacterized protein</fullName>
    </submittedName>
</protein>
<dbReference type="EMBL" id="MDYQ01000130">
    <property type="protein sequence ID" value="PRP81096.1"/>
    <property type="molecule type" value="Genomic_DNA"/>
</dbReference>
<evidence type="ECO:0000256" key="1">
    <source>
        <dbReference type="SAM" id="MobiDB-lite"/>
    </source>
</evidence>
<dbReference type="Proteomes" id="UP000241769">
    <property type="component" value="Unassembled WGS sequence"/>
</dbReference>
<name>A0A2P6NAX0_9EUKA</name>
<dbReference type="InParanoid" id="A0A2P6NAX0"/>
<reference evidence="2 3" key="1">
    <citation type="journal article" date="2018" name="Genome Biol. Evol.">
        <title>Multiple Roots of Fruiting Body Formation in Amoebozoa.</title>
        <authorList>
            <person name="Hillmann F."/>
            <person name="Forbes G."/>
            <person name="Novohradska S."/>
            <person name="Ferling I."/>
            <person name="Riege K."/>
            <person name="Groth M."/>
            <person name="Westermann M."/>
            <person name="Marz M."/>
            <person name="Spaller T."/>
            <person name="Winckler T."/>
            <person name="Schaap P."/>
            <person name="Glockner G."/>
        </authorList>
    </citation>
    <scope>NUCLEOTIDE SEQUENCE [LARGE SCALE GENOMIC DNA]</scope>
    <source>
        <strain evidence="2 3">Jena</strain>
    </source>
</reference>
<dbReference type="AlphaFoldDB" id="A0A2P6NAX0"/>
<accession>A0A2P6NAX0</accession>
<gene>
    <name evidence="2" type="ORF">PROFUN_11210</name>
</gene>
<evidence type="ECO:0000313" key="3">
    <source>
        <dbReference type="Proteomes" id="UP000241769"/>
    </source>
</evidence>